<sequence length="83" mass="10223">MSGIPCIYGKYANSWPLLYVLWKYICNNLIFLLISLYFSETLRYNMSIDGRHRMHYRIVIAERGMCNERKSDYYNRQTKWKRR</sequence>
<protein>
    <submittedName>
        <fullName evidence="2">Uncharacterized protein</fullName>
    </submittedName>
</protein>
<feature type="transmembrane region" description="Helical" evidence="1">
    <location>
        <begin position="20"/>
        <end position="38"/>
    </location>
</feature>
<comment type="caution">
    <text evidence="2">The sequence shown here is derived from an EMBL/GenBank/DDBJ whole genome shotgun (WGS) entry which is preliminary data.</text>
</comment>
<gene>
    <name evidence="2" type="ORF">CLOSTASPAR_06069</name>
</gene>
<evidence type="ECO:0000313" key="3">
    <source>
        <dbReference type="Proteomes" id="UP000004756"/>
    </source>
</evidence>
<accession>C0D9W9</accession>
<evidence type="ECO:0000313" key="2">
    <source>
        <dbReference type="EMBL" id="EEG51867.1"/>
    </source>
</evidence>
<keyword evidence="1" id="KW-1133">Transmembrane helix</keyword>
<proteinExistence type="predicted"/>
<keyword evidence="1" id="KW-0472">Membrane</keyword>
<keyword evidence="3" id="KW-1185">Reference proteome</keyword>
<keyword evidence="1" id="KW-0812">Transmembrane</keyword>
<dbReference type="AlphaFoldDB" id="C0D9W9"/>
<reference evidence="2 3" key="1">
    <citation type="submission" date="2009-02" db="EMBL/GenBank/DDBJ databases">
        <title>Draft genome sequence of Clostridium asparagiforme (DSM 15981).</title>
        <authorList>
            <person name="Sudarsanam P."/>
            <person name="Ley R."/>
            <person name="Guruge J."/>
            <person name="Turnbaugh P.J."/>
            <person name="Mahowald M."/>
            <person name="Liep D."/>
            <person name="Gordon J."/>
        </authorList>
    </citation>
    <scope>NUCLEOTIDE SEQUENCE [LARGE SCALE GENOMIC DNA]</scope>
    <source>
        <strain evidence="2 3">DSM 15981</strain>
    </source>
</reference>
<dbReference type="EMBL" id="ACCJ01000513">
    <property type="protein sequence ID" value="EEG51867.1"/>
    <property type="molecule type" value="Genomic_DNA"/>
</dbReference>
<organism evidence="2 3">
    <name type="scientific">[Clostridium] asparagiforme DSM 15981</name>
    <dbReference type="NCBI Taxonomy" id="518636"/>
    <lineage>
        <taxon>Bacteria</taxon>
        <taxon>Bacillati</taxon>
        <taxon>Bacillota</taxon>
        <taxon>Clostridia</taxon>
        <taxon>Lachnospirales</taxon>
        <taxon>Lachnospiraceae</taxon>
        <taxon>Enterocloster</taxon>
    </lineage>
</organism>
<dbReference type="HOGENOM" id="CLU_2536569_0_0_9"/>
<evidence type="ECO:0000256" key="1">
    <source>
        <dbReference type="SAM" id="Phobius"/>
    </source>
</evidence>
<name>C0D9W9_9FIRM</name>
<dbReference type="Proteomes" id="UP000004756">
    <property type="component" value="Unassembled WGS sequence"/>
</dbReference>